<evidence type="ECO:0000259" key="1">
    <source>
        <dbReference type="Pfam" id="PF12697"/>
    </source>
</evidence>
<accession>A0ABD2UZM2</accession>
<gene>
    <name evidence="2" type="ORF">AABB24_005121</name>
</gene>
<sequence length="277" mass="31280">LEKCHIHNSSRKRGKMEKGNKNHFVLVYGACHGAWCWYKVVTILRSEGHKVSVLDMAASGINPKHVEDLNSKADYNEPLMEFMNSLPQQERVVLVGHSMGGINISLAMEKFPHKIAVAVFVSASMPGPDLNLVAVTQQYSQQVETPMDTEFVYNNGLDKGPTSVVLGPKVLATIYYQFSPPEDLTLATYLVRPVPLFDESVLLTNTTLSKEKYGSVHRVYVVCDKDKVLKEEQFQRWLIKNNPPDEVQMIHDAGHMVMFSKPRELCSCLVMISQKYH</sequence>
<dbReference type="Proteomes" id="UP001627284">
    <property type="component" value="Unassembled WGS sequence"/>
</dbReference>
<organism evidence="2 3">
    <name type="scientific">Solanum stoloniferum</name>
    <dbReference type="NCBI Taxonomy" id="62892"/>
    <lineage>
        <taxon>Eukaryota</taxon>
        <taxon>Viridiplantae</taxon>
        <taxon>Streptophyta</taxon>
        <taxon>Embryophyta</taxon>
        <taxon>Tracheophyta</taxon>
        <taxon>Spermatophyta</taxon>
        <taxon>Magnoliopsida</taxon>
        <taxon>eudicotyledons</taxon>
        <taxon>Gunneridae</taxon>
        <taxon>Pentapetalae</taxon>
        <taxon>asterids</taxon>
        <taxon>lamiids</taxon>
        <taxon>Solanales</taxon>
        <taxon>Solanaceae</taxon>
        <taxon>Solanoideae</taxon>
        <taxon>Solaneae</taxon>
        <taxon>Solanum</taxon>
    </lineage>
</organism>
<feature type="non-terminal residue" evidence="2">
    <location>
        <position position="1"/>
    </location>
</feature>
<reference evidence="2 3" key="1">
    <citation type="submission" date="2024-05" db="EMBL/GenBank/DDBJ databases">
        <title>De novo assembly of an allotetraploid wild potato.</title>
        <authorList>
            <person name="Hosaka A.J."/>
        </authorList>
    </citation>
    <scope>NUCLEOTIDE SEQUENCE [LARGE SCALE GENOMIC DNA]</scope>
    <source>
        <tissue evidence="2">Young leaves</tissue>
    </source>
</reference>
<dbReference type="SUPFAM" id="SSF53474">
    <property type="entry name" value="alpha/beta-Hydrolases"/>
    <property type="match status" value="1"/>
</dbReference>
<name>A0ABD2UZM2_9SOLN</name>
<dbReference type="InterPro" id="IPR045889">
    <property type="entry name" value="MES/HNL"/>
</dbReference>
<dbReference type="FunFam" id="3.40.50.1820:FF:000051">
    <property type="entry name" value="(S)-hydroxynitrile lyase"/>
    <property type="match status" value="1"/>
</dbReference>
<keyword evidence="3" id="KW-1185">Reference proteome</keyword>
<dbReference type="EMBL" id="JBJKTR010000003">
    <property type="protein sequence ID" value="KAL3372932.1"/>
    <property type="molecule type" value="Genomic_DNA"/>
</dbReference>
<proteinExistence type="predicted"/>
<dbReference type="PANTHER" id="PTHR10992">
    <property type="entry name" value="METHYLESTERASE FAMILY MEMBER"/>
    <property type="match status" value="1"/>
</dbReference>
<evidence type="ECO:0000313" key="3">
    <source>
        <dbReference type="Proteomes" id="UP001627284"/>
    </source>
</evidence>
<dbReference type="InterPro" id="IPR029058">
    <property type="entry name" value="AB_hydrolase_fold"/>
</dbReference>
<dbReference type="InterPro" id="IPR000073">
    <property type="entry name" value="AB_hydrolase_1"/>
</dbReference>
<comment type="caution">
    <text evidence="2">The sequence shown here is derived from an EMBL/GenBank/DDBJ whole genome shotgun (WGS) entry which is preliminary data.</text>
</comment>
<dbReference type="GO" id="GO:0016787">
    <property type="term" value="F:hydrolase activity"/>
    <property type="evidence" value="ECO:0007669"/>
    <property type="project" value="UniProtKB-ARBA"/>
</dbReference>
<protein>
    <recommendedName>
        <fullName evidence="1">AB hydrolase-1 domain-containing protein</fullName>
    </recommendedName>
</protein>
<dbReference type="AlphaFoldDB" id="A0ABD2UZM2"/>
<dbReference type="Gene3D" id="3.40.50.1820">
    <property type="entry name" value="alpha/beta hydrolase"/>
    <property type="match status" value="1"/>
</dbReference>
<evidence type="ECO:0000313" key="2">
    <source>
        <dbReference type="EMBL" id="KAL3372932.1"/>
    </source>
</evidence>
<dbReference type="Pfam" id="PF12697">
    <property type="entry name" value="Abhydrolase_6"/>
    <property type="match status" value="1"/>
</dbReference>
<feature type="domain" description="AB hydrolase-1" evidence="1">
    <location>
        <begin position="29"/>
        <end position="265"/>
    </location>
</feature>
<dbReference type="PANTHER" id="PTHR10992:SF1066">
    <property type="entry name" value="METHYL JASMONATE ESTERASE 1"/>
    <property type="match status" value="1"/>
</dbReference>